<evidence type="ECO:0000259" key="6">
    <source>
        <dbReference type="Pfam" id="PF07291"/>
    </source>
</evidence>
<proteinExistence type="predicted"/>
<feature type="transmembrane region" description="Helical" evidence="5">
    <location>
        <begin position="113"/>
        <end position="131"/>
    </location>
</feature>
<name>A0A5J5IFS7_9BACT</name>
<accession>A0A5J5IFS7</accession>
<dbReference type="GO" id="GO:0016020">
    <property type="term" value="C:membrane"/>
    <property type="evidence" value="ECO:0007669"/>
    <property type="project" value="UniProtKB-SubCell"/>
</dbReference>
<feature type="transmembrane region" description="Helical" evidence="5">
    <location>
        <begin position="71"/>
        <end position="93"/>
    </location>
</feature>
<dbReference type="UniPathway" id="UPA00895"/>
<evidence type="ECO:0000313" key="8">
    <source>
        <dbReference type="Proteomes" id="UP000326903"/>
    </source>
</evidence>
<evidence type="ECO:0000313" key="7">
    <source>
        <dbReference type="EMBL" id="KAA9038742.1"/>
    </source>
</evidence>
<protein>
    <recommendedName>
        <fullName evidence="6">Methylamine utilisation protein MauE domain-containing protein</fullName>
    </recommendedName>
</protein>
<evidence type="ECO:0000256" key="5">
    <source>
        <dbReference type="SAM" id="Phobius"/>
    </source>
</evidence>
<dbReference type="GO" id="GO:0030416">
    <property type="term" value="P:methylamine metabolic process"/>
    <property type="evidence" value="ECO:0007669"/>
    <property type="project" value="InterPro"/>
</dbReference>
<dbReference type="RefSeq" id="WP_150415463.1">
    <property type="nucleotide sequence ID" value="NZ_VYQF01000003.1"/>
</dbReference>
<feature type="transmembrane region" description="Helical" evidence="5">
    <location>
        <begin position="45"/>
        <end position="64"/>
    </location>
</feature>
<dbReference type="AlphaFoldDB" id="A0A5J5IFS7"/>
<feature type="domain" description="Methylamine utilisation protein MauE" evidence="6">
    <location>
        <begin position="4"/>
        <end position="130"/>
    </location>
</feature>
<evidence type="ECO:0000256" key="1">
    <source>
        <dbReference type="ARBA" id="ARBA00004141"/>
    </source>
</evidence>
<keyword evidence="3 5" id="KW-1133">Transmembrane helix</keyword>
<sequence>MKAKFILEILCFLLVLLFVYAGFSKLMDYNAFKAQLSNSPFIKNAAGILAWVLPVIEIGSAALLTVRITRLYGLIASMMLLLAFTGYISAMLLSGVHLPCSCGGVIKQLSWNQHLLFNLFFISIAGIGIVLKQKLNYHL</sequence>
<evidence type="ECO:0000256" key="3">
    <source>
        <dbReference type="ARBA" id="ARBA00022989"/>
    </source>
</evidence>
<dbReference type="InterPro" id="IPR009908">
    <property type="entry name" value="Methylamine_util_MauE"/>
</dbReference>
<keyword evidence="4 5" id="KW-0472">Membrane</keyword>
<evidence type="ECO:0000256" key="2">
    <source>
        <dbReference type="ARBA" id="ARBA00022692"/>
    </source>
</evidence>
<gene>
    <name evidence="7" type="ORF">FW778_14455</name>
</gene>
<comment type="caution">
    <text evidence="7">The sequence shown here is derived from an EMBL/GenBank/DDBJ whole genome shotgun (WGS) entry which is preliminary data.</text>
</comment>
<dbReference type="Pfam" id="PF07291">
    <property type="entry name" value="MauE"/>
    <property type="match status" value="1"/>
</dbReference>
<reference evidence="7 8" key="1">
    <citation type="submission" date="2019-09" db="EMBL/GenBank/DDBJ databases">
        <title>Draft genome sequence of Ginsengibacter sp. BR5-29.</title>
        <authorList>
            <person name="Im W.-T."/>
        </authorList>
    </citation>
    <scope>NUCLEOTIDE SEQUENCE [LARGE SCALE GENOMIC DNA]</scope>
    <source>
        <strain evidence="7 8">BR5-29</strain>
    </source>
</reference>
<comment type="subcellular location">
    <subcellularLocation>
        <location evidence="1">Membrane</location>
        <topology evidence="1">Multi-pass membrane protein</topology>
    </subcellularLocation>
</comment>
<dbReference type="Proteomes" id="UP000326903">
    <property type="component" value="Unassembled WGS sequence"/>
</dbReference>
<organism evidence="7 8">
    <name type="scientific">Ginsengibacter hankyongi</name>
    <dbReference type="NCBI Taxonomy" id="2607284"/>
    <lineage>
        <taxon>Bacteria</taxon>
        <taxon>Pseudomonadati</taxon>
        <taxon>Bacteroidota</taxon>
        <taxon>Chitinophagia</taxon>
        <taxon>Chitinophagales</taxon>
        <taxon>Chitinophagaceae</taxon>
        <taxon>Ginsengibacter</taxon>
    </lineage>
</organism>
<keyword evidence="2 5" id="KW-0812">Transmembrane</keyword>
<evidence type="ECO:0000256" key="4">
    <source>
        <dbReference type="ARBA" id="ARBA00023136"/>
    </source>
</evidence>
<keyword evidence="8" id="KW-1185">Reference proteome</keyword>
<dbReference type="EMBL" id="VYQF01000003">
    <property type="protein sequence ID" value="KAA9038742.1"/>
    <property type="molecule type" value="Genomic_DNA"/>
</dbReference>